<dbReference type="InterPro" id="IPR013078">
    <property type="entry name" value="His_Pase_superF_clade-1"/>
</dbReference>
<organism evidence="1 2">
    <name type="scientific">Bradyrhizobium macuxiense</name>
    <dbReference type="NCBI Taxonomy" id="1755647"/>
    <lineage>
        <taxon>Bacteria</taxon>
        <taxon>Pseudomonadati</taxon>
        <taxon>Pseudomonadota</taxon>
        <taxon>Alphaproteobacteria</taxon>
        <taxon>Hyphomicrobiales</taxon>
        <taxon>Nitrobacteraceae</taxon>
        <taxon>Bradyrhizobium</taxon>
    </lineage>
</organism>
<dbReference type="EMBL" id="LNCU01000073">
    <property type="protein sequence ID" value="KWV54064.1"/>
    <property type="molecule type" value="Genomic_DNA"/>
</dbReference>
<reference evidence="1 2" key="1">
    <citation type="submission" date="2015-11" db="EMBL/GenBank/DDBJ databases">
        <title>Draft Genome Sequence of the Strain BR 10303 (Bradyrhizobium sp.) isolated from nodules of Centrolobium paraense.</title>
        <authorList>
            <person name="Zelli J.E."/>
            <person name="Simoes-Araujo J.L."/>
            <person name="Barauna A.C."/>
            <person name="Silva K."/>
        </authorList>
    </citation>
    <scope>NUCLEOTIDE SEQUENCE [LARGE SCALE GENOMIC DNA]</scope>
    <source>
        <strain evidence="1 2">BR 10303</strain>
    </source>
</reference>
<dbReference type="CDD" id="cd07067">
    <property type="entry name" value="HP_PGM_like"/>
    <property type="match status" value="1"/>
</dbReference>
<name>A0A120FMN5_9BRAD</name>
<evidence type="ECO:0000313" key="1">
    <source>
        <dbReference type="EMBL" id="KWV54064.1"/>
    </source>
</evidence>
<comment type="caution">
    <text evidence="1">The sequence shown here is derived from an EMBL/GenBank/DDBJ whole genome shotgun (WGS) entry which is preliminary data.</text>
</comment>
<accession>A0A120FMN5</accession>
<dbReference type="InterPro" id="IPR029033">
    <property type="entry name" value="His_PPase_superfam"/>
</dbReference>
<proteinExistence type="predicted"/>
<dbReference type="SUPFAM" id="SSF53254">
    <property type="entry name" value="Phosphoglycerate mutase-like"/>
    <property type="match status" value="1"/>
</dbReference>
<dbReference type="RefSeq" id="WP_066508465.1">
    <property type="nucleotide sequence ID" value="NZ_LNCU01000073.1"/>
</dbReference>
<dbReference type="Proteomes" id="UP000057737">
    <property type="component" value="Unassembled WGS sequence"/>
</dbReference>
<protein>
    <submittedName>
        <fullName evidence="1">Alpha-ribazole phosphatase</fullName>
    </submittedName>
</protein>
<sequence length="192" mass="20736">MERETHLWLIRHAPVDGPRGVIHAPDAPADLGDAATFAALQARLPASAFAVCSPARRTRETAVRLGLDAIEDDAFREQDFGDWTGRRHSELEAELGVAYRAFWNAPGNNRPPGGESFADQIARARAGLARLPAGDAVLVVHSGTIRAILAIALELAPERALRFVIDPLSLTRIDRLDNAWRVVAVNGPQATA</sequence>
<gene>
    <name evidence="1" type="ORF">AS156_07455</name>
</gene>
<dbReference type="Pfam" id="PF00300">
    <property type="entry name" value="His_Phos_1"/>
    <property type="match status" value="1"/>
</dbReference>
<dbReference type="SMART" id="SM00855">
    <property type="entry name" value="PGAM"/>
    <property type="match status" value="1"/>
</dbReference>
<keyword evidence="2" id="KW-1185">Reference proteome</keyword>
<dbReference type="Gene3D" id="3.40.50.1240">
    <property type="entry name" value="Phosphoglycerate mutase-like"/>
    <property type="match status" value="1"/>
</dbReference>
<dbReference type="AlphaFoldDB" id="A0A120FMN5"/>
<evidence type="ECO:0000313" key="2">
    <source>
        <dbReference type="Proteomes" id="UP000057737"/>
    </source>
</evidence>